<evidence type="ECO:0000256" key="6">
    <source>
        <dbReference type="RuleBase" id="RU363032"/>
    </source>
</evidence>
<feature type="transmembrane region" description="Helical" evidence="6">
    <location>
        <begin position="81"/>
        <end position="100"/>
    </location>
</feature>
<evidence type="ECO:0000256" key="1">
    <source>
        <dbReference type="ARBA" id="ARBA00004141"/>
    </source>
</evidence>
<evidence type="ECO:0000256" key="4">
    <source>
        <dbReference type="ARBA" id="ARBA00022989"/>
    </source>
</evidence>
<dbReference type="SUPFAM" id="SSF161098">
    <property type="entry name" value="MetI-like"/>
    <property type="match status" value="1"/>
</dbReference>
<dbReference type="RefSeq" id="WP_173127705.1">
    <property type="nucleotide sequence ID" value="NZ_CBCSGW010000006.1"/>
</dbReference>
<feature type="transmembrane region" description="Helical" evidence="6">
    <location>
        <begin position="20"/>
        <end position="41"/>
    </location>
</feature>
<keyword evidence="9" id="KW-1185">Reference proteome</keyword>
<dbReference type="PROSITE" id="PS50928">
    <property type="entry name" value="ABC_TM1"/>
    <property type="match status" value="1"/>
</dbReference>
<feature type="transmembrane region" description="Helical" evidence="6">
    <location>
        <begin position="130"/>
        <end position="159"/>
    </location>
</feature>
<accession>A0ABX2F0V4</accession>
<comment type="subcellular location">
    <subcellularLocation>
        <location evidence="6">Cell membrane</location>
        <topology evidence="6">Multi-pass membrane protein</topology>
    </subcellularLocation>
    <subcellularLocation>
        <location evidence="1">Membrane</location>
        <topology evidence="1">Multi-pass membrane protein</topology>
    </subcellularLocation>
</comment>
<dbReference type="CDD" id="cd06261">
    <property type="entry name" value="TM_PBP2"/>
    <property type="match status" value="1"/>
</dbReference>
<dbReference type="Proteomes" id="UP000763557">
    <property type="component" value="Unassembled WGS sequence"/>
</dbReference>
<dbReference type="InterPro" id="IPR035906">
    <property type="entry name" value="MetI-like_sf"/>
</dbReference>
<dbReference type="PANTHER" id="PTHR30177:SF4">
    <property type="entry name" value="OSMOPROTECTANT IMPORT PERMEASE PROTEIN OSMW"/>
    <property type="match status" value="1"/>
</dbReference>
<gene>
    <name evidence="8" type="ORF">GC106_20580</name>
</gene>
<feature type="domain" description="ABC transmembrane type-1" evidence="7">
    <location>
        <begin position="15"/>
        <end position="197"/>
    </location>
</feature>
<reference evidence="8 9" key="1">
    <citation type="submission" date="2020-01" db="EMBL/GenBank/DDBJ databases">
        <title>Kibdelosporangium persica a novel Actinomycetes from a hot desert in Iran.</title>
        <authorList>
            <person name="Safaei N."/>
            <person name="Zaburannyi N."/>
            <person name="Mueller R."/>
            <person name="Wink J."/>
        </authorList>
    </citation>
    <scope>NUCLEOTIDE SEQUENCE [LARGE SCALE GENOMIC DNA]</scope>
    <source>
        <strain evidence="8 9">4NS15</strain>
    </source>
</reference>
<feature type="transmembrane region" description="Helical" evidence="6">
    <location>
        <begin position="179"/>
        <end position="200"/>
    </location>
</feature>
<evidence type="ECO:0000259" key="7">
    <source>
        <dbReference type="PROSITE" id="PS50928"/>
    </source>
</evidence>
<keyword evidence="2 6" id="KW-0813">Transport</keyword>
<dbReference type="EMBL" id="JAAATY010000004">
    <property type="protein sequence ID" value="NRN64852.1"/>
    <property type="molecule type" value="Genomic_DNA"/>
</dbReference>
<evidence type="ECO:0000313" key="8">
    <source>
        <dbReference type="EMBL" id="NRN64852.1"/>
    </source>
</evidence>
<name>A0ABX2F0V4_9PSEU</name>
<sequence>MNWLSRNIDAVLELTGYHLVIALLPVLFGLVISIPLGWVANRWPVARAILVPVAGIMYTIPSLVLFLILPPLLGTRVLDEINVIIALTIYTVALLVRSVADALAAVPPHVIAAADAMGYRPVRRFFGVELPLAVPVLVAGLRVATVSNISLTSVAAILGVPQLGSLFTDGFAVENYDEIVVAIILIFLLAMVFDGLLLLAGRLLTPWARAGRAVGAAK</sequence>
<evidence type="ECO:0000256" key="2">
    <source>
        <dbReference type="ARBA" id="ARBA00022448"/>
    </source>
</evidence>
<proteinExistence type="inferred from homology"/>
<keyword evidence="4 6" id="KW-1133">Transmembrane helix</keyword>
<protein>
    <submittedName>
        <fullName evidence="8">L-proline glycine betaine ABC transport system permease protein ProW</fullName>
    </submittedName>
</protein>
<comment type="caution">
    <text evidence="8">The sequence shown here is derived from an EMBL/GenBank/DDBJ whole genome shotgun (WGS) entry which is preliminary data.</text>
</comment>
<comment type="similarity">
    <text evidence="6">Belongs to the binding-protein-dependent transport system permease family.</text>
</comment>
<dbReference type="InterPro" id="IPR000515">
    <property type="entry name" value="MetI-like"/>
</dbReference>
<dbReference type="InterPro" id="IPR051204">
    <property type="entry name" value="ABC_transp_perm/SBD"/>
</dbReference>
<dbReference type="PANTHER" id="PTHR30177">
    <property type="entry name" value="GLYCINE BETAINE/L-PROLINE TRANSPORT SYSTEM PERMEASE PROTEIN PROW"/>
    <property type="match status" value="1"/>
</dbReference>
<keyword evidence="5 6" id="KW-0472">Membrane</keyword>
<organism evidence="8 9">
    <name type="scientific">Kibdelosporangium persicum</name>
    <dbReference type="NCBI Taxonomy" id="2698649"/>
    <lineage>
        <taxon>Bacteria</taxon>
        <taxon>Bacillati</taxon>
        <taxon>Actinomycetota</taxon>
        <taxon>Actinomycetes</taxon>
        <taxon>Pseudonocardiales</taxon>
        <taxon>Pseudonocardiaceae</taxon>
        <taxon>Kibdelosporangium</taxon>
    </lineage>
</organism>
<evidence type="ECO:0000256" key="3">
    <source>
        <dbReference type="ARBA" id="ARBA00022692"/>
    </source>
</evidence>
<keyword evidence="3 6" id="KW-0812">Transmembrane</keyword>
<evidence type="ECO:0000256" key="5">
    <source>
        <dbReference type="ARBA" id="ARBA00023136"/>
    </source>
</evidence>
<dbReference type="Gene3D" id="1.10.3720.10">
    <property type="entry name" value="MetI-like"/>
    <property type="match status" value="1"/>
</dbReference>
<feature type="transmembrane region" description="Helical" evidence="6">
    <location>
        <begin position="48"/>
        <end position="69"/>
    </location>
</feature>
<dbReference type="Pfam" id="PF00528">
    <property type="entry name" value="BPD_transp_1"/>
    <property type="match status" value="1"/>
</dbReference>
<evidence type="ECO:0000313" key="9">
    <source>
        <dbReference type="Proteomes" id="UP000763557"/>
    </source>
</evidence>